<dbReference type="STRING" id="946677.SAMN05444484_103383"/>
<keyword evidence="1" id="KW-1133">Transmembrane helix</keyword>
<name>A0A1M7FHS0_9FLAO</name>
<organism evidence="2 3">
    <name type="scientific">Flavobacterium chilense</name>
    <dbReference type="NCBI Taxonomy" id="946677"/>
    <lineage>
        <taxon>Bacteria</taxon>
        <taxon>Pseudomonadati</taxon>
        <taxon>Bacteroidota</taxon>
        <taxon>Flavobacteriia</taxon>
        <taxon>Flavobacteriales</taxon>
        <taxon>Flavobacteriaceae</taxon>
        <taxon>Flavobacterium</taxon>
    </lineage>
</organism>
<dbReference type="OrthoDB" id="797232at2"/>
<dbReference type="EMBL" id="FRBT01000003">
    <property type="protein sequence ID" value="SHM03604.1"/>
    <property type="molecule type" value="Genomic_DNA"/>
</dbReference>
<gene>
    <name evidence="2" type="ORF">SAMN05444484_103383</name>
</gene>
<keyword evidence="1" id="KW-0472">Membrane</keyword>
<reference evidence="3" key="1">
    <citation type="submission" date="2016-11" db="EMBL/GenBank/DDBJ databases">
        <authorList>
            <person name="Varghese N."/>
            <person name="Submissions S."/>
        </authorList>
    </citation>
    <scope>NUCLEOTIDE SEQUENCE [LARGE SCALE GENOMIC DNA]</scope>
    <source>
        <strain evidence="3">DSM 24724</strain>
    </source>
</reference>
<evidence type="ECO:0008006" key="4">
    <source>
        <dbReference type="Google" id="ProtNLM"/>
    </source>
</evidence>
<feature type="transmembrane region" description="Helical" evidence="1">
    <location>
        <begin position="12"/>
        <end position="34"/>
    </location>
</feature>
<dbReference type="AlphaFoldDB" id="A0A1M7FHS0"/>
<keyword evidence="3" id="KW-1185">Reference proteome</keyword>
<protein>
    <recommendedName>
        <fullName evidence="4">DUF4239 domain-containing protein</fullName>
    </recommendedName>
</protein>
<feature type="transmembrane region" description="Helical" evidence="1">
    <location>
        <begin position="203"/>
        <end position="223"/>
    </location>
</feature>
<feature type="transmembrane region" description="Helical" evidence="1">
    <location>
        <begin position="54"/>
        <end position="73"/>
    </location>
</feature>
<evidence type="ECO:0000313" key="2">
    <source>
        <dbReference type="EMBL" id="SHM03604.1"/>
    </source>
</evidence>
<dbReference type="Proteomes" id="UP000184028">
    <property type="component" value="Unassembled WGS sequence"/>
</dbReference>
<evidence type="ECO:0000256" key="1">
    <source>
        <dbReference type="SAM" id="Phobius"/>
    </source>
</evidence>
<accession>A0A1M7FHS0</accession>
<feature type="transmembrane region" description="Helical" evidence="1">
    <location>
        <begin position="229"/>
        <end position="251"/>
    </location>
</feature>
<keyword evidence="1" id="KW-0812">Transmembrane</keyword>
<dbReference type="RefSeq" id="WP_068842368.1">
    <property type="nucleotide sequence ID" value="NZ_FRBT01000003.1"/>
</dbReference>
<sequence>MSLTNLLLKMNPLLMLTLFILLFSGAGIVGTYLVRKYSKLGVGKSHNEGIANGFAMTGGLYGLILAFVVFLVWDQYDDAQQNADMEASLCKGLYRDIKFYPADNNQEALLQKKKLTASYMFYLKNVITEDSLLNNKGKESPEYIDYRYTKTVKSFNTFYKTLEQMRDTVTYRNERIEAMFKQLNDLGTYRNLRSLAVDSEIDFYIWVPLWLGGFIIMLFAYLMNIENKTLHIIINGLIGAFIALVFYIIVLSDHPFNGRMRIDIGKTINQIIEWEKTGMMDEK</sequence>
<dbReference type="InterPro" id="IPR025333">
    <property type="entry name" value="DUF4239"/>
</dbReference>
<dbReference type="Pfam" id="PF14023">
    <property type="entry name" value="Bestrophin-like"/>
    <property type="match status" value="1"/>
</dbReference>
<proteinExistence type="predicted"/>
<evidence type="ECO:0000313" key="3">
    <source>
        <dbReference type="Proteomes" id="UP000184028"/>
    </source>
</evidence>